<keyword evidence="7 8" id="KW-0472">Membrane</keyword>
<dbReference type="GO" id="GO:0005886">
    <property type="term" value="C:plasma membrane"/>
    <property type="evidence" value="ECO:0007669"/>
    <property type="project" value="UniProtKB-SubCell"/>
</dbReference>
<keyword evidence="11" id="KW-1185">Reference proteome</keyword>
<evidence type="ECO:0000256" key="6">
    <source>
        <dbReference type="ARBA" id="ARBA00022989"/>
    </source>
</evidence>
<evidence type="ECO:0000256" key="7">
    <source>
        <dbReference type="ARBA" id="ARBA00023136"/>
    </source>
</evidence>
<comment type="similarity">
    <text evidence="2 8">Belongs to the Casparian strip membrane proteins (CASP) family.</text>
</comment>
<dbReference type="EMBL" id="DF237000">
    <property type="protein sequence ID" value="GAQ80310.1"/>
    <property type="molecule type" value="Genomic_DNA"/>
</dbReference>
<dbReference type="Pfam" id="PF04535">
    <property type="entry name" value="CASP_dom"/>
    <property type="match status" value="1"/>
</dbReference>
<evidence type="ECO:0000259" key="9">
    <source>
        <dbReference type="Pfam" id="PF04535"/>
    </source>
</evidence>
<reference evidence="10 11" key="1">
    <citation type="journal article" date="2014" name="Nat. Commun.">
        <title>Klebsormidium flaccidum genome reveals primary factors for plant terrestrial adaptation.</title>
        <authorList>
            <person name="Hori K."/>
            <person name="Maruyama F."/>
            <person name="Fujisawa T."/>
            <person name="Togashi T."/>
            <person name="Yamamoto N."/>
            <person name="Seo M."/>
            <person name="Sato S."/>
            <person name="Yamada T."/>
            <person name="Mori H."/>
            <person name="Tajima N."/>
            <person name="Moriyama T."/>
            <person name="Ikeuchi M."/>
            <person name="Watanabe M."/>
            <person name="Wada H."/>
            <person name="Kobayashi K."/>
            <person name="Saito M."/>
            <person name="Masuda T."/>
            <person name="Sasaki-Sekimoto Y."/>
            <person name="Mashiguchi K."/>
            <person name="Awai K."/>
            <person name="Shimojima M."/>
            <person name="Masuda S."/>
            <person name="Iwai M."/>
            <person name="Nobusawa T."/>
            <person name="Narise T."/>
            <person name="Kondo S."/>
            <person name="Saito H."/>
            <person name="Sato R."/>
            <person name="Murakawa M."/>
            <person name="Ihara Y."/>
            <person name="Oshima-Yamada Y."/>
            <person name="Ohtaka K."/>
            <person name="Satoh M."/>
            <person name="Sonobe K."/>
            <person name="Ishii M."/>
            <person name="Ohtani R."/>
            <person name="Kanamori-Sato M."/>
            <person name="Honoki R."/>
            <person name="Miyazaki D."/>
            <person name="Mochizuki H."/>
            <person name="Umetsu J."/>
            <person name="Higashi K."/>
            <person name="Shibata D."/>
            <person name="Kamiya Y."/>
            <person name="Sato N."/>
            <person name="Nakamura Y."/>
            <person name="Tabata S."/>
            <person name="Ida S."/>
            <person name="Kurokawa K."/>
            <person name="Ohta H."/>
        </authorList>
    </citation>
    <scope>NUCLEOTIDE SEQUENCE [LARGE SCALE GENOMIC DNA]</scope>
    <source>
        <strain evidence="10 11">NIES-2285</strain>
    </source>
</reference>
<evidence type="ECO:0000256" key="3">
    <source>
        <dbReference type="ARBA" id="ARBA00011489"/>
    </source>
</evidence>
<feature type="domain" description="Casparian strip membrane protein" evidence="9">
    <location>
        <begin position="46"/>
        <end position="175"/>
    </location>
</feature>
<gene>
    <name evidence="10" type="ORF">KFL_000510110</name>
</gene>
<dbReference type="Proteomes" id="UP000054558">
    <property type="component" value="Unassembled WGS sequence"/>
</dbReference>
<dbReference type="PANTHER" id="PTHR33573">
    <property type="entry name" value="CASP-LIKE PROTEIN 4A4"/>
    <property type="match status" value="1"/>
</dbReference>
<accession>A0A1Y1HNU4</accession>
<sequence>MAEPRVQAVPVAQPAYPAAAASPYGIPPPKHPTAAYDTGANRDVKKLSLVTSLLRVLQVLFALIGFSIMAASKVGGLTWEDVKAYKFCLSMLVIVFVWALILAVLELLEAFAKMAVGGGVKPFIVALGDLILAFLLFGAACAAATVDTDFLSGTPSEFSSKVRAATAFAFLTWFVLVPTMVINLALVASEFFSS</sequence>
<name>A0A1Y1HNU4_KLENI</name>
<dbReference type="OMA" id="FCMVISS"/>
<dbReference type="AlphaFoldDB" id="A0A1Y1HNU4"/>
<feature type="transmembrane region" description="Helical" evidence="8">
    <location>
        <begin position="166"/>
        <end position="188"/>
    </location>
</feature>
<feature type="transmembrane region" description="Helical" evidence="8">
    <location>
        <begin position="123"/>
        <end position="146"/>
    </location>
</feature>
<dbReference type="PANTHER" id="PTHR33573:SF50">
    <property type="entry name" value="CASP-LIKE PROTEIN 4A3"/>
    <property type="match status" value="1"/>
</dbReference>
<evidence type="ECO:0000256" key="4">
    <source>
        <dbReference type="ARBA" id="ARBA00022475"/>
    </source>
</evidence>
<proteinExistence type="inferred from homology"/>
<dbReference type="InterPro" id="IPR006702">
    <property type="entry name" value="CASP_dom"/>
</dbReference>
<evidence type="ECO:0000256" key="5">
    <source>
        <dbReference type="ARBA" id="ARBA00022692"/>
    </source>
</evidence>
<evidence type="ECO:0000256" key="8">
    <source>
        <dbReference type="RuleBase" id="RU361233"/>
    </source>
</evidence>
<protein>
    <recommendedName>
        <fullName evidence="8">CASP-like protein</fullName>
    </recommendedName>
</protein>
<feature type="transmembrane region" description="Helical" evidence="8">
    <location>
        <begin position="84"/>
        <end position="111"/>
    </location>
</feature>
<keyword evidence="4 8" id="KW-1003">Cell membrane</keyword>
<feature type="transmembrane region" description="Helical" evidence="8">
    <location>
        <begin position="52"/>
        <end position="72"/>
    </location>
</feature>
<evidence type="ECO:0000256" key="1">
    <source>
        <dbReference type="ARBA" id="ARBA00004651"/>
    </source>
</evidence>
<dbReference type="OrthoDB" id="672180at2759"/>
<organism evidence="10 11">
    <name type="scientific">Klebsormidium nitens</name>
    <name type="common">Green alga</name>
    <name type="synonym">Ulothrix nitens</name>
    <dbReference type="NCBI Taxonomy" id="105231"/>
    <lineage>
        <taxon>Eukaryota</taxon>
        <taxon>Viridiplantae</taxon>
        <taxon>Streptophyta</taxon>
        <taxon>Klebsormidiophyceae</taxon>
        <taxon>Klebsormidiales</taxon>
        <taxon>Klebsormidiaceae</taxon>
        <taxon>Klebsormidium</taxon>
    </lineage>
</organism>
<keyword evidence="5 8" id="KW-0812">Transmembrane</keyword>
<evidence type="ECO:0000313" key="11">
    <source>
        <dbReference type="Proteomes" id="UP000054558"/>
    </source>
</evidence>
<comment type="subunit">
    <text evidence="3 8">Homodimer and heterodimers.</text>
</comment>
<evidence type="ECO:0000313" key="10">
    <source>
        <dbReference type="EMBL" id="GAQ80310.1"/>
    </source>
</evidence>
<keyword evidence="6 8" id="KW-1133">Transmembrane helix</keyword>
<dbReference type="STRING" id="105231.A0A1Y1HNU4"/>
<comment type="subcellular location">
    <subcellularLocation>
        <location evidence="1 8">Cell membrane</location>
        <topology evidence="1 8">Multi-pass membrane protein</topology>
    </subcellularLocation>
</comment>
<evidence type="ECO:0000256" key="2">
    <source>
        <dbReference type="ARBA" id="ARBA00007651"/>
    </source>
</evidence>